<dbReference type="EMBL" id="JAVDPW010000009">
    <property type="protein sequence ID" value="MDR6292465.1"/>
    <property type="molecule type" value="Genomic_DNA"/>
</dbReference>
<keyword evidence="1" id="KW-0732">Signal</keyword>
<sequence>MAFKRRAVLVGIMAAALAGCAGKGPANTPVAEAKIDDFAGSWIGSSQEETQRAAAVILEAHADGGFRLFWRNVQAGEKPGEGLEFRERELAFKASTRPNFWTATVPADRAYATASLAGPTLTVEVVGTTQDGKVERQLYRRTLVDGTHLKLAYTREVAGQPASTIEGEFIRKPA</sequence>
<dbReference type="RefSeq" id="WP_309798587.1">
    <property type="nucleotide sequence ID" value="NZ_JAVDPW010000009.1"/>
</dbReference>
<dbReference type="InterPro" id="IPR006311">
    <property type="entry name" value="TAT_signal"/>
</dbReference>
<dbReference type="Proteomes" id="UP001262410">
    <property type="component" value="Unassembled WGS sequence"/>
</dbReference>
<evidence type="ECO:0000313" key="2">
    <source>
        <dbReference type="EMBL" id="MDR6292465.1"/>
    </source>
</evidence>
<dbReference type="PROSITE" id="PS51257">
    <property type="entry name" value="PROKAR_LIPOPROTEIN"/>
    <property type="match status" value="1"/>
</dbReference>
<organism evidence="2 3">
    <name type="scientific">Inquilinus ginsengisoli</name>
    <dbReference type="NCBI Taxonomy" id="363840"/>
    <lineage>
        <taxon>Bacteria</taxon>
        <taxon>Pseudomonadati</taxon>
        <taxon>Pseudomonadota</taxon>
        <taxon>Alphaproteobacteria</taxon>
        <taxon>Rhodospirillales</taxon>
        <taxon>Rhodospirillaceae</taxon>
        <taxon>Inquilinus</taxon>
    </lineage>
</organism>
<reference evidence="2 3" key="1">
    <citation type="submission" date="2023-07" db="EMBL/GenBank/DDBJ databases">
        <title>Sorghum-associated microbial communities from plants grown in Nebraska, USA.</title>
        <authorList>
            <person name="Schachtman D."/>
        </authorList>
    </citation>
    <scope>NUCLEOTIDE SEQUENCE [LARGE SCALE GENOMIC DNA]</scope>
    <source>
        <strain evidence="2 3">584</strain>
    </source>
</reference>
<accession>A0ABU1JV11</accession>
<keyword evidence="2" id="KW-0449">Lipoprotein</keyword>
<keyword evidence="3" id="KW-1185">Reference proteome</keyword>
<dbReference type="PROSITE" id="PS51318">
    <property type="entry name" value="TAT"/>
    <property type="match status" value="1"/>
</dbReference>
<feature type="signal peptide" evidence="1">
    <location>
        <begin position="1"/>
        <end position="21"/>
    </location>
</feature>
<evidence type="ECO:0000313" key="3">
    <source>
        <dbReference type="Proteomes" id="UP001262410"/>
    </source>
</evidence>
<protein>
    <submittedName>
        <fullName evidence="2">Small lipoprotein YifL</fullName>
    </submittedName>
</protein>
<feature type="chain" id="PRO_5045685108" evidence="1">
    <location>
        <begin position="22"/>
        <end position="174"/>
    </location>
</feature>
<gene>
    <name evidence="2" type="ORF">E9232_005005</name>
</gene>
<comment type="caution">
    <text evidence="2">The sequence shown here is derived from an EMBL/GenBank/DDBJ whole genome shotgun (WGS) entry which is preliminary data.</text>
</comment>
<proteinExistence type="predicted"/>
<evidence type="ECO:0000256" key="1">
    <source>
        <dbReference type="SAM" id="SignalP"/>
    </source>
</evidence>
<name>A0ABU1JV11_9PROT</name>